<protein>
    <submittedName>
        <fullName evidence="2">GlcNAc-PI de-N-acetylase</fullName>
    </submittedName>
</protein>
<dbReference type="InterPro" id="IPR003737">
    <property type="entry name" value="GlcNAc_PI_deacetylase-related"/>
</dbReference>
<dbReference type="GO" id="GO:0016811">
    <property type="term" value="F:hydrolase activity, acting on carbon-nitrogen (but not peptide) bonds, in linear amides"/>
    <property type="evidence" value="ECO:0007669"/>
    <property type="project" value="TreeGrafter"/>
</dbReference>
<sequence>MAAPPDPLATQPYGEMGTPLVMQVLAHPDDDLFFMNPDTVHSLQAGTPVVSVYVTAGESTGVNHEPFGPRHHHRHDRAAYSSARHQGLRQAYATMLGLPHFTPWTTEVLDLGGGLRAEMDALRHGDRHARLVFLQVSMHEPAPGASLPLMWSRPGIALPYVDARDAPAADDRHSVYTHQRLLDVLAGLMERFRPTEIRTLDPDPDIQAHTVGAEQPGFSDHRDHTAAALFTWKAMAQWVSRSAAGAAGVVPAFTTTAYRGYYAHHWPYNLPPATVALKARFLFQYGGNAAWQCGNKAGCGDYGQGENEPLANRKGWIRSTHRRYSGAHRIVAGPYAYEVLGNRAVRRAETRPGSGVWGEPQDLGGGTLAPALSCVRTRDGETLLFALRFAVLEGHGGPNTRDIVMWRGGGWSSLGSPETDQDRTRRTGVPVAVTAPDGSVHLFARNAAKGVSTRVLTAGVWSPWRDLGGGEVQDGLAVVTDGRGRIHVFGSGHTTVHHWTQPSPAAPVAYAPLKHLPTPGDIPTAAGSPTGTITLTYPLPASSTEYSARF</sequence>
<dbReference type="AlphaFoldDB" id="A0A1I2DCY1"/>
<evidence type="ECO:0000256" key="1">
    <source>
        <dbReference type="ARBA" id="ARBA00022833"/>
    </source>
</evidence>
<dbReference type="Pfam" id="PF02585">
    <property type="entry name" value="PIG-L"/>
    <property type="match status" value="1"/>
</dbReference>
<dbReference type="SUPFAM" id="SSF89372">
    <property type="entry name" value="Fucose-specific lectin"/>
    <property type="match status" value="1"/>
</dbReference>
<gene>
    <name evidence="2" type="ORF">SAMN05216251_105183</name>
</gene>
<dbReference type="EMBL" id="FONG01000005">
    <property type="protein sequence ID" value="SFE78319.1"/>
    <property type="molecule type" value="Genomic_DNA"/>
</dbReference>
<name>A0A1I2DCY1_9ACTN</name>
<dbReference type="Gene3D" id="3.40.50.10320">
    <property type="entry name" value="LmbE-like"/>
    <property type="match status" value="1"/>
</dbReference>
<dbReference type="PANTHER" id="PTHR12993">
    <property type="entry name" value="N-ACETYLGLUCOSAMINYL-PHOSPHATIDYLINOSITOL DE-N-ACETYLASE-RELATED"/>
    <property type="match status" value="1"/>
</dbReference>
<evidence type="ECO:0000313" key="3">
    <source>
        <dbReference type="Proteomes" id="UP000199323"/>
    </source>
</evidence>
<dbReference type="GO" id="GO:0016137">
    <property type="term" value="P:glycoside metabolic process"/>
    <property type="evidence" value="ECO:0007669"/>
    <property type="project" value="UniProtKB-ARBA"/>
</dbReference>
<dbReference type="PANTHER" id="PTHR12993:SF26">
    <property type="entry name" value="1D-MYO-INOSITOL 2-ACETAMIDO-2-DEOXY-ALPHA-D-GLUCOPYRANOSIDE DEACETYLASE"/>
    <property type="match status" value="1"/>
</dbReference>
<keyword evidence="3" id="KW-1185">Reference proteome</keyword>
<dbReference type="OrthoDB" id="6064917at2"/>
<reference evidence="2 3" key="1">
    <citation type="submission" date="2016-10" db="EMBL/GenBank/DDBJ databases">
        <authorList>
            <person name="de Groot N.N."/>
        </authorList>
    </citation>
    <scope>NUCLEOTIDE SEQUENCE [LARGE SCALE GENOMIC DNA]</scope>
    <source>
        <strain evidence="2 3">CGMCC 4.3510</strain>
    </source>
</reference>
<keyword evidence="1" id="KW-0862">Zinc</keyword>
<dbReference type="InterPro" id="IPR024078">
    <property type="entry name" value="LmbE-like_dom_sf"/>
</dbReference>
<evidence type="ECO:0000313" key="2">
    <source>
        <dbReference type="EMBL" id="SFE78319.1"/>
    </source>
</evidence>
<dbReference type="STRING" id="380248.SAMN05216251_105183"/>
<accession>A0A1I2DCY1</accession>
<dbReference type="SUPFAM" id="SSF102588">
    <property type="entry name" value="LmbE-like"/>
    <property type="match status" value="1"/>
</dbReference>
<organism evidence="2 3">
    <name type="scientific">Actinacidiphila alni</name>
    <dbReference type="NCBI Taxonomy" id="380248"/>
    <lineage>
        <taxon>Bacteria</taxon>
        <taxon>Bacillati</taxon>
        <taxon>Actinomycetota</taxon>
        <taxon>Actinomycetes</taxon>
        <taxon>Kitasatosporales</taxon>
        <taxon>Streptomycetaceae</taxon>
        <taxon>Actinacidiphila</taxon>
    </lineage>
</organism>
<dbReference type="RefSeq" id="WP_093713202.1">
    <property type="nucleotide sequence ID" value="NZ_FONG01000005.1"/>
</dbReference>
<dbReference type="Gene3D" id="2.120.10.70">
    <property type="entry name" value="Fucose-specific lectin"/>
    <property type="match status" value="1"/>
</dbReference>
<dbReference type="Proteomes" id="UP000199323">
    <property type="component" value="Unassembled WGS sequence"/>
</dbReference>
<proteinExistence type="predicted"/>